<feature type="compositionally biased region" description="Basic and acidic residues" evidence="4">
    <location>
        <begin position="641"/>
        <end position="663"/>
    </location>
</feature>
<evidence type="ECO:0000256" key="2">
    <source>
        <dbReference type="ARBA" id="ARBA00022801"/>
    </source>
</evidence>
<feature type="compositionally biased region" description="Acidic residues" evidence="4">
    <location>
        <begin position="378"/>
        <end position="387"/>
    </location>
</feature>
<feature type="region of interest" description="Disordered" evidence="4">
    <location>
        <begin position="365"/>
        <end position="396"/>
    </location>
</feature>
<evidence type="ECO:0000313" key="7">
    <source>
        <dbReference type="Proteomes" id="UP001215151"/>
    </source>
</evidence>
<dbReference type="PANTHER" id="PTHR13710:SF154">
    <property type="entry name" value="RECQ HELICASE, PUTATIVE (AFU_ORTHOLOGUE AFUA_6G14720)-RELATED"/>
    <property type="match status" value="1"/>
</dbReference>
<dbReference type="EMBL" id="JAPEVG010000130">
    <property type="protein sequence ID" value="KAJ8481720.1"/>
    <property type="molecule type" value="Genomic_DNA"/>
</dbReference>
<dbReference type="GO" id="GO:0005524">
    <property type="term" value="F:ATP binding"/>
    <property type="evidence" value="ECO:0007669"/>
    <property type="project" value="InterPro"/>
</dbReference>
<dbReference type="SUPFAM" id="SSF52540">
    <property type="entry name" value="P-loop containing nucleoside triphosphate hydrolases"/>
    <property type="match status" value="1"/>
</dbReference>
<evidence type="ECO:0000256" key="4">
    <source>
        <dbReference type="SAM" id="MobiDB-lite"/>
    </source>
</evidence>
<reference evidence="6" key="1">
    <citation type="submission" date="2022-11" db="EMBL/GenBank/DDBJ databases">
        <title>Genome Sequence of Cubamyces cubensis.</title>
        <authorList>
            <person name="Buettner E."/>
        </authorList>
    </citation>
    <scope>NUCLEOTIDE SEQUENCE</scope>
    <source>
        <strain evidence="6">MPL-01</strain>
    </source>
</reference>
<dbReference type="InterPro" id="IPR002464">
    <property type="entry name" value="DNA/RNA_helicase_DEAH_CS"/>
</dbReference>
<dbReference type="PROSITE" id="PS51192">
    <property type="entry name" value="HELICASE_ATP_BIND_1"/>
    <property type="match status" value="1"/>
</dbReference>
<organism evidence="6 7">
    <name type="scientific">Trametes cubensis</name>
    <dbReference type="NCBI Taxonomy" id="1111947"/>
    <lineage>
        <taxon>Eukaryota</taxon>
        <taxon>Fungi</taxon>
        <taxon>Dikarya</taxon>
        <taxon>Basidiomycota</taxon>
        <taxon>Agaricomycotina</taxon>
        <taxon>Agaricomycetes</taxon>
        <taxon>Polyporales</taxon>
        <taxon>Polyporaceae</taxon>
        <taxon>Trametes</taxon>
    </lineage>
</organism>
<feature type="region of interest" description="Disordered" evidence="4">
    <location>
        <begin position="451"/>
        <end position="553"/>
    </location>
</feature>
<dbReference type="GO" id="GO:0003677">
    <property type="term" value="F:DNA binding"/>
    <property type="evidence" value="ECO:0007669"/>
    <property type="project" value="UniProtKB-KW"/>
</dbReference>
<dbReference type="PANTHER" id="PTHR13710">
    <property type="entry name" value="DNA HELICASE RECQ FAMILY MEMBER"/>
    <property type="match status" value="1"/>
</dbReference>
<dbReference type="AlphaFoldDB" id="A0AAD7TVI5"/>
<feature type="region of interest" description="Disordered" evidence="4">
    <location>
        <begin position="689"/>
        <end position="737"/>
    </location>
</feature>
<comment type="caution">
    <text evidence="6">The sequence shown here is derived from an EMBL/GenBank/DDBJ whole genome shotgun (WGS) entry which is preliminary data.</text>
</comment>
<keyword evidence="2" id="KW-0378">Hydrolase</keyword>
<feature type="compositionally biased region" description="Polar residues" evidence="4">
    <location>
        <begin position="472"/>
        <end position="500"/>
    </location>
</feature>
<gene>
    <name evidence="6" type="ORF">ONZ51_g5811</name>
</gene>
<name>A0AAD7TVI5_9APHY</name>
<dbReference type="GO" id="GO:0043138">
    <property type="term" value="F:3'-5' DNA helicase activity"/>
    <property type="evidence" value="ECO:0007669"/>
    <property type="project" value="TreeGrafter"/>
</dbReference>
<dbReference type="GO" id="GO:0009378">
    <property type="term" value="F:four-way junction helicase activity"/>
    <property type="evidence" value="ECO:0007669"/>
    <property type="project" value="TreeGrafter"/>
</dbReference>
<feature type="compositionally biased region" description="Basic and acidic residues" evidence="4">
    <location>
        <begin position="368"/>
        <end position="377"/>
    </location>
</feature>
<keyword evidence="7" id="KW-1185">Reference proteome</keyword>
<feature type="compositionally biased region" description="Acidic residues" evidence="4">
    <location>
        <begin position="502"/>
        <end position="527"/>
    </location>
</feature>
<dbReference type="PROSITE" id="PS00690">
    <property type="entry name" value="DEAH_ATP_HELICASE"/>
    <property type="match status" value="1"/>
</dbReference>
<keyword evidence="3" id="KW-0238">DNA-binding</keyword>
<evidence type="ECO:0000256" key="3">
    <source>
        <dbReference type="ARBA" id="ARBA00023125"/>
    </source>
</evidence>
<dbReference type="GO" id="GO:0005737">
    <property type="term" value="C:cytoplasm"/>
    <property type="evidence" value="ECO:0007669"/>
    <property type="project" value="TreeGrafter"/>
</dbReference>
<evidence type="ECO:0000259" key="5">
    <source>
        <dbReference type="PROSITE" id="PS51192"/>
    </source>
</evidence>
<proteinExistence type="inferred from homology"/>
<dbReference type="Proteomes" id="UP001215151">
    <property type="component" value="Unassembled WGS sequence"/>
</dbReference>
<dbReference type="GO" id="GO:0005694">
    <property type="term" value="C:chromosome"/>
    <property type="evidence" value="ECO:0007669"/>
    <property type="project" value="TreeGrafter"/>
</dbReference>
<evidence type="ECO:0000313" key="6">
    <source>
        <dbReference type="EMBL" id="KAJ8481720.1"/>
    </source>
</evidence>
<evidence type="ECO:0000256" key="1">
    <source>
        <dbReference type="ARBA" id="ARBA00005446"/>
    </source>
</evidence>
<dbReference type="InterPro" id="IPR027417">
    <property type="entry name" value="P-loop_NTPase"/>
</dbReference>
<dbReference type="InterPro" id="IPR014001">
    <property type="entry name" value="Helicase_ATP-bd"/>
</dbReference>
<dbReference type="SMART" id="SM00487">
    <property type="entry name" value="DEXDc"/>
    <property type="match status" value="1"/>
</dbReference>
<feature type="domain" description="Helicase ATP-binding" evidence="5">
    <location>
        <begin position="68"/>
        <end position="216"/>
    </location>
</feature>
<dbReference type="GO" id="GO:0016787">
    <property type="term" value="F:hydrolase activity"/>
    <property type="evidence" value="ECO:0007669"/>
    <property type="project" value="UniProtKB-KW"/>
</dbReference>
<accession>A0AAD7TVI5</accession>
<sequence>MPVPTRSRLISHDEERARSYAVLQAARDAAARTRKYDSTRTRNELVTAFRERTQGKTPYGWQVDVAEALLLGLDYRQKVYFVISPLNALERDQASRFEALNISAAVVNRETFNKALLEDIRQGTYRIVLTSPEMTKNKELRELISSPTFGKRVGAFIVDEAHCIPQWSPDFRPEYGTLEDLRTFVPSHVPTLATSATMTPEALRFVRSKLCINQSRAFHLNLGNDRPNIKQEMRFMSSASDYSALDFVVENAKEPRDLPRTIVFVNTLNRCHAAVHRLRQRVPEALKACIGFYHAKRASASKVDTWAKFVDGRIRVLVATEAAGMFGVPDTLSIWLQRAGRAGRSPTVQARAVMLVQMSVVQKVGGKKGTDAGRADESDTDFEEEEEKVQGEPTEKTKVKYKKEVEEGLRTWIETKACRRAVADAYFDNPPRETSAHPHQCCDNCARRHTEMDDTPSGSHSNSSSAPKPRTDSSSTQHEPHTTSDPTNGTRDAAVSNTTDVALEEGDAENGDDNKENEDDCESEEMLAESISPASPGAPTASRPLSPKRRTGDHLKFVKSRLYAWRLATRRSKYRHSSLKADNILPEANLKTIASQRRALKTVEDLQSTLNPPWPLVHVHGEEVLRLVKQLDNEHEARRQAAVQRSREERRQATLQRQAEEAAAKQAQRQRAKLQKQWAQSLLSYHRPLQPSGALNAPSVQNIHDRGRGSLQGSSTHVSERSGYPATTPAAPSAHGYSSALTAPSAYGHSASSLIPFPTTSSPSSLSVLASAAHRSSSASIQSAEPQTPPATIPTMYPTYYYYVPGYYGPSCTCLA</sequence>
<dbReference type="Pfam" id="PF00270">
    <property type="entry name" value="DEAD"/>
    <property type="match status" value="1"/>
</dbReference>
<dbReference type="Gene3D" id="3.40.50.300">
    <property type="entry name" value="P-loop containing nucleotide triphosphate hydrolases"/>
    <property type="match status" value="2"/>
</dbReference>
<dbReference type="GO" id="GO:0000724">
    <property type="term" value="P:double-strand break repair via homologous recombination"/>
    <property type="evidence" value="ECO:0007669"/>
    <property type="project" value="TreeGrafter"/>
</dbReference>
<feature type="region of interest" description="Disordered" evidence="4">
    <location>
        <begin position="641"/>
        <end position="672"/>
    </location>
</feature>
<protein>
    <recommendedName>
        <fullName evidence="5">Helicase ATP-binding domain-containing protein</fullName>
    </recommendedName>
</protein>
<comment type="similarity">
    <text evidence="1">Belongs to the helicase family. RecQ subfamily.</text>
</comment>
<dbReference type="InterPro" id="IPR011545">
    <property type="entry name" value="DEAD/DEAH_box_helicase_dom"/>
</dbReference>